<feature type="transmembrane region" description="Helical" evidence="8">
    <location>
        <begin position="698"/>
        <end position="720"/>
    </location>
</feature>
<dbReference type="InterPro" id="IPR003864">
    <property type="entry name" value="CSC1/OSCA1-like_7TM"/>
</dbReference>
<dbReference type="InterPro" id="IPR027815">
    <property type="entry name" value="CSC1/OSCA1-like_cyt"/>
</dbReference>
<dbReference type="GeneID" id="7197282"/>
<dbReference type="OrthoDB" id="1689567at2759"/>
<comment type="similarity">
    <text evidence="2">Belongs to the CSC1 (TC 1.A.17) family.</text>
</comment>
<evidence type="ECO:0000256" key="1">
    <source>
        <dbReference type="ARBA" id="ARBA00004141"/>
    </source>
</evidence>
<dbReference type="KEGG" id="pti:PHATRDRAFT_43772"/>
<dbReference type="RefSeq" id="XP_002177831.1">
    <property type="nucleotide sequence ID" value="XM_002177795.1"/>
</dbReference>
<feature type="transmembrane region" description="Helical" evidence="8">
    <location>
        <begin position="740"/>
        <end position="763"/>
    </location>
</feature>
<evidence type="ECO:0000259" key="10">
    <source>
        <dbReference type="Pfam" id="PF13967"/>
    </source>
</evidence>
<organism evidence="12 13">
    <name type="scientific">Phaeodactylum tricornutum (strain CCAP 1055/1)</name>
    <dbReference type="NCBI Taxonomy" id="556484"/>
    <lineage>
        <taxon>Eukaryota</taxon>
        <taxon>Sar</taxon>
        <taxon>Stramenopiles</taxon>
        <taxon>Ochrophyta</taxon>
        <taxon>Bacillariophyta</taxon>
        <taxon>Bacillariophyceae</taxon>
        <taxon>Bacillariophycidae</taxon>
        <taxon>Naviculales</taxon>
        <taxon>Phaeodactylaceae</taxon>
        <taxon>Phaeodactylum</taxon>
    </lineage>
</organism>
<dbReference type="OMA" id="MQNWLVY"/>
<dbReference type="Proteomes" id="UP000000759">
    <property type="component" value="Chromosome 2"/>
</dbReference>
<dbReference type="Pfam" id="PF13967">
    <property type="entry name" value="RSN1_TM"/>
    <property type="match status" value="1"/>
</dbReference>
<feature type="compositionally biased region" description="Basic and acidic residues" evidence="7">
    <location>
        <begin position="78"/>
        <end position="96"/>
    </location>
</feature>
<dbReference type="AlphaFoldDB" id="B7FTE9"/>
<evidence type="ECO:0000256" key="7">
    <source>
        <dbReference type="SAM" id="MobiDB-lite"/>
    </source>
</evidence>
<keyword evidence="5 8" id="KW-1133">Transmembrane helix</keyword>
<dbReference type="InterPro" id="IPR045122">
    <property type="entry name" value="Csc1-like"/>
</dbReference>
<evidence type="ECO:0000313" key="12">
    <source>
        <dbReference type="EMBL" id="EEC50645.1"/>
    </source>
</evidence>
<dbReference type="PANTHER" id="PTHR13018">
    <property type="entry name" value="PROBABLE MEMBRANE PROTEIN DUF221-RELATED"/>
    <property type="match status" value="1"/>
</dbReference>
<proteinExistence type="inferred from homology"/>
<dbReference type="InterPro" id="IPR032880">
    <property type="entry name" value="CSC1/OSCA1-like_N"/>
</dbReference>
<dbReference type="GO" id="GO:0005886">
    <property type="term" value="C:plasma membrane"/>
    <property type="evidence" value="ECO:0007669"/>
    <property type="project" value="TreeGrafter"/>
</dbReference>
<evidence type="ECO:0000259" key="11">
    <source>
        <dbReference type="Pfam" id="PF14703"/>
    </source>
</evidence>
<dbReference type="PANTHER" id="PTHR13018:SF5">
    <property type="entry name" value="RE44586P"/>
    <property type="match status" value="1"/>
</dbReference>
<keyword evidence="13" id="KW-1185">Reference proteome</keyword>
<dbReference type="EMBL" id="CM000606">
    <property type="protein sequence ID" value="EEC50645.1"/>
    <property type="molecule type" value="Genomic_DNA"/>
</dbReference>
<dbReference type="eggNOG" id="KOG1134">
    <property type="taxonomic scope" value="Eukaryota"/>
</dbReference>
<reference evidence="12 13" key="1">
    <citation type="journal article" date="2008" name="Nature">
        <title>The Phaeodactylum genome reveals the evolutionary history of diatom genomes.</title>
        <authorList>
            <person name="Bowler C."/>
            <person name="Allen A.E."/>
            <person name="Badger J.H."/>
            <person name="Grimwood J."/>
            <person name="Jabbari K."/>
            <person name="Kuo A."/>
            <person name="Maheswari U."/>
            <person name="Martens C."/>
            <person name="Maumus F."/>
            <person name="Otillar R.P."/>
            <person name="Rayko E."/>
            <person name="Salamov A."/>
            <person name="Vandepoele K."/>
            <person name="Beszteri B."/>
            <person name="Gruber A."/>
            <person name="Heijde M."/>
            <person name="Katinka M."/>
            <person name="Mock T."/>
            <person name="Valentin K."/>
            <person name="Verret F."/>
            <person name="Berges J.A."/>
            <person name="Brownlee C."/>
            <person name="Cadoret J.P."/>
            <person name="Chiovitti A."/>
            <person name="Choi C.J."/>
            <person name="Coesel S."/>
            <person name="De Martino A."/>
            <person name="Detter J.C."/>
            <person name="Durkin C."/>
            <person name="Falciatore A."/>
            <person name="Fournet J."/>
            <person name="Haruta M."/>
            <person name="Huysman M.J."/>
            <person name="Jenkins B.D."/>
            <person name="Jiroutova K."/>
            <person name="Jorgensen R.E."/>
            <person name="Joubert Y."/>
            <person name="Kaplan A."/>
            <person name="Kroger N."/>
            <person name="Kroth P.G."/>
            <person name="La Roche J."/>
            <person name="Lindquist E."/>
            <person name="Lommer M."/>
            <person name="Martin-Jezequel V."/>
            <person name="Lopez P.J."/>
            <person name="Lucas S."/>
            <person name="Mangogna M."/>
            <person name="McGinnis K."/>
            <person name="Medlin L.K."/>
            <person name="Montsant A."/>
            <person name="Oudot-Le Secq M.P."/>
            <person name="Napoli C."/>
            <person name="Obornik M."/>
            <person name="Parker M.S."/>
            <person name="Petit J.L."/>
            <person name="Porcel B.M."/>
            <person name="Poulsen N."/>
            <person name="Robison M."/>
            <person name="Rychlewski L."/>
            <person name="Rynearson T.A."/>
            <person name="Schmutz J."/>
            <person name="Shapiro H."/>
            <person name="Siaut M."/>
            <person name="Stanley M."/>
            <person name="Sussman M.R."/>
            <person name="Taylor A.R."/>
            <person name="Vardi A."/>
            <person name="von Dassow P."/>
            <person name="Vyverman W."/>
            <person name="Willis A."/>
            <person name="Wyrwicz L.S."/>
            <person name="Rokhsar D.S."/>
            <person name="Weissenbach J."/>
            <person name="Armbrust E.V."/>
            <person name="Green B.R."/>
            <person name="Van de Peer Y."/>
            <person name="Grigoriev I.V."/>
        </authorList>
    </citation>
    <scope>NUCLEOTIDE SEQUENCE [LARGE SCALE GENOMIC DNA]</scope>
    <source>
        <strain evidence="12 13">CCAP 1055/1</strain>
    </source>
</reference>
<evidence type="ECO:0000256" key="3">
    <source>
        <dbReference type="ARBA" id="ARBA00022448"/>
    </source>
</evidence>
<name>B7FTE9_PHATC</name>
<feature type="domain" description="CSC1/OSCA1-like 7TM region" evidence="9">
    <location>
        <begin position="605"/>
        <end position="876"/>
    </location>
</feature>
<keyword evidence="6 8" id="KW-0472">Membrane</keyword>
<feature type="transmembrane region" description="Helical" evidence="8">
    <location>
        <begin position="203"/>
        <end position="223"/>
    </location>
</feature>
<reference evidence="13" key="2">
    <citation type="submission" date="2008-08" db="EMBL/GenBank/DDBJ databases">
        <authorList>
            <consortium name="Diatom Consortium"/>
            <person name="Grigoriev I."/>
            <person name="Grimwood J."/>
            <person name="Kuo A."/>
            <person name="Otillar R.P."/>
            <person name="Salamov A."/>
            <person name="Detter J.C."/>
            <person name="Lindquist E."/>
            <person name="Shapiro H."/>
            <person name="Lucas S."/>
            <person name="Glavina del Rio T."/>
            <person name="Pitluck S."/>
            <person name="Rokhsar D."/>
            <person name="Bowler C."/>
        </authorList>
    </citation>
    <scope>GENOME REANNOTATION</scope>
    <source>
        <strain evidence="13">CCAP 1055/1</strain>
    </source>
</reference>
<evidence type="ECO:0000259" key="9">
    <source>
        <dbReference type="Pfam" id="PF02714"/>
    </source>
</evidence>
<dbReference type="Pfam" id="PF02714">
    <property type="entry name" value="RSN1_7TM"/>
    <property type="match status" value="1"/>
</dbReference>
<feature type="domain" description="CSC1/OSCA1-like cytosolic" evidence="11">
    <location>
        <begin position="253"/>
        <end position="388"/>
    </location>
</feature>
<evidence type="ECO:0000313" key="13">
    <source>
        <dbReference type="Proteomes" id="UP000000759"/>
    </source>
</evidence>
<feature type="transmembrane region" description="Helical" evidence="8">
    <location>
        <begin position="805"/>
        <end position="836"/>
    </location>
</feature>
<evidence type="ECO:0000256" key="8">
    <source>
        <dbReference type="SAM" id="Phobius"/>
    </source>
</evidence>
<dbReference type="HOGENOM" id="CLU_297469_0_0_1"/>
<dbReference type="InParanoid" id="B7FTE9"/>
<evidence type="ECO:0000256" key="4">
    <source>
        <dbReference type="ARBA" id="ARBA00022692"/>
    </source>
</evidence>
<evidence type="ECO:0000256" key="6">
    <source>
        <dbReference type="ARBA" id="ARBA00023136"/>
    </source>
</evidence>
<dbReference type="PaxDb" id="2850-Phatr43772"/>
<feature type="domain" description="CSC1/OSCA1-like N-terminal transmembrane" evidence="10">
    <location>
        <begin position="107"/>
        <end position="225"/>
    </location>
</feature>
<evidence type="ECO:0000256" key="5">
    <source>
        <dbReference type="ARBA" id="ARBA00022989"/>
    </source>
</evidence>
<evidence type="ECO:0000256" key="2">
    <source>
        <dbReference type="ARBA" id="ARBA00007779"/>
    </source>
</evidence>
<gene>
    <name evidence="12" type="ORF">PHATRDRAFT_43772</name>
</gene>
<keyword evidence="4 8" id="KW-0812">Transmembrane</keyword>
<feature type="transmembrane region" description="Helical" evidence="8">
    <location>
        <begin position="605"/>
        <end position="628"/>
    </location>
</feature>
<feature type="region of interest" description="Disordered" evidence="7">
    <location>
        <begin position="76"/>
        <end position="105"/>
    </location>
</feature>
<dbReference type="Pfam" id="PF14703">
    <property type="entry name" value="PHM7_cyt"/>
    <property type="match status" value="1"/>
</dbReference>
<protein>
    <submittedName>
        <fullName evidence="12">Uncharacterized protein</fullName>
    </submittedName>
</protein>
<comment type="subcellular location">
    <subcellularLocation>
        <location evidence="1">Membrane</location>
        <topology evidence="1">Multi-pass membrane protein</topology>
    </subcellularLocation>
</comment>
<accession>B7FTE9</accession>
<feature type="transmembrane region" description="Helical" evidence="8">
    <location>
        <begin position="44"/>
        <end position="65"/>
    </location>
</feature>
<feature type="transmembrane region" description="Helical" evidence="8">
    <location>
        <begin position="657"/>
        <end position="677"/>
    </location>
</feature>
<dbReference type="GO" id="GO:0005227">
    <property type="term" value="F:calcium-activated cation channel activity"/>
    <property type="evidence" value="ECO:0007669"/>
    <property type="project" value="InterPro"/>
</dbReference>
<feature type="transmembrane region" description="Helical" evidence="8">
    <location>
        <begin position="159"/>
        <end position="178"/>
    </location>
</feature>
<keyword evidence="3" id="KW-0813">Transport</keyword>
<sequence length="1013" mass="115635">MDTRHLKYSFWTGGNFSNSNNSTDFDSNLERPQDVSVDSVLTSLYFNSIVFVMLMASYEILRRVFPAVYSSRKRISHARPDTQNGHRPEAPLHEDATVPDPNGTDYPKIHHERHASLTSLPDDRPLDWLGPVFGVPWSKVRRIAGLDGYFFLRYIRMNVRITAVSTFWFFLILVPIYATGSSKEHSAEGWYHLSAANIPRDGWRMWIPCLFAYLFSAFVCFVVKQEYRHFLDLRQDFLARGNMHVDPQHHHSLEIENIPYELRSDRALKEYFEKMFPGRVHSASVVLNLPELEDASVRCMRTCRRLEKSIAFLHATGSRPTHVVGRGRISCLGIELQPLDCNCTASQETLFVENDMRAERPKRGTRVDSISYYAQELAADSRSLFQMQKRKSRIAESGNQLKQVDNWLDKAVRQASEVANTILEDSIKDNHLTSPYESFDEGGTVPPAESMTSRYGSFSQAISHRAIYGRSKFDKIPEERKEPLVCDDEMSDSTEDSDFPIPFSRDSYQNRWRRWAGRLGLDFAIAGLKLVNKQLDVALEEVVGATMSSTGYVTFLDLSSTTCAASAPLTVKANVLDVSVAPEPRDIIWKNAHISKRSQLRRGNFTNFFLFLGVILWSFPLAAIQAFAKAEFLAQIPGMEWILTFHGGTFTNFMNGYLPVVALLCLILILPLIFEYVAVSYEHRKTYSDVQSSMLSRYFYYQLANIYVSVTAGSILKSLSDILDHPSNILQLLGDSLPTMVGYFDALLVTKIMAGLPMIFLRFGALSRMLFLKTLSNEKKMTQRELDAVYRLENVQYGWEFPTQLLVVVIVFTYAIICPVILPFGLLYFLGALLVYKKQVLYVYSPVYESGGAMFPVVVQRTLFGLVCGQMTFIGYVVTRGCYYQPICLFPLPIGTIWAMNFFRQNYADPSTRLSLERARECDRLSSSKAATEEDGLDSNIDRGVELRRTKFDRKSYRQPVLTELATEPEFYRSGFQDDETFAVRKQLQRINRYIKEATLEHNDGLKDALFPI</sequence>